<protein>
    <submittedName>
        <fullName evidence="3">ABC transporter permease</fullName>
    </submittedName>
</protein>
<proteinExistence type="predicted"/>
<dbReference type="PANTHER" id="PTHR37305:SF1">
    <property type="entry name" value="MEMBRANE PROTEIN"/>
    <property type="match status" value="1"/>
</dbReference>
<feature type="transmembrane region" description="Helical" evidence="2">
    <location>
        <begin position="65"/>
        <end position="88"/>
    </location>
</feature>
<gene>
    <name evidence="3" type="ORF">ACFP1Z_14285</name>
</gene>
<comment type="caution">
    <text evidence="3">The sequence shown here is derived from an EMBL/GenBank/DDBJ whole genome shotgun (WGS) entry which is preliminary data.</text>
</comment>
<keyword evidence="2" id="KW-0472">Membrane</keyword>
<dbReference type="Proteomes" id="UP001596083">
    <property type="component" value="Unassembled WGS sequence"/>
</dbReference>
<keyword evidence="2" id="KW-0812">Transmembrane</keyword>
<evidence type="ECO:0000256" key="1">
    <source>
        <dbReference type="SAM" id="MobiDB-lite"/>
    </source>
</evidence>
<feature type="compositionally biased region" description="Pro residues" evidence="1">
    <location>
        <begin position="1"/>
        <end position="17"/>
    </location>
</feature>
<feature type="transmembrane region" description="Helical" evidence="2">
    <location>
        <begin position="220"/>
        <end position="239"/>
    </location>
</feature>
<name>A0ABW0YZY2_9ACTN</name>
<evidence type="ECO:0000313" key="3">
    <source>
        <dbReference type="EMBL" id="MFC5721337.1"/>
    </source>
</evidence>
<feature type="transmembrane region" description="Helical" evidence="2">
    <location>
        <begin position="282"/>
        <end position="302"/>
    </location>
</feature>
<evidence type="ECO:0000256" key="2">
    <source>
        <dbReference type="SAM" id="Phobius"/>
    </source>
</evidence>
<dbReference type="PANTHER" id="PTHR37305">
    <property type="entry name" value="INTEGRAL MEMBRANE PROTEIN-RELATED"/>
    <property type="match status" value="1"/>
</dbReference>
<feature type="transmembrane region" description="Helical" evidence="2">
    <location>
        <begin position="150"/>
        <end position="175"/>
    </location>
</feature>
<accession>A0ABW0YZY2</accession>
<dbReference type="EMBL" id="JBHSPB010000007">
    <property type="protein sequence ID" value="MFC5721337.1"/>
    <property type="molecule type" value="Genomic_DNA"/>
</dbReference>
<dbReference type="RefSeq" id="WP_390316590.1">
    <property type="nucleotide sequence ID" value="NZ_JBHSPB010000007.1"/>
</dbReference>
<organism evidence="3 4">
    <name type="scientific">Streptomyces gamaensis</name>
    <dbReference type="NCBI Taxonomy" id="1763542"/>
    <lineage>
        <taxon>Bacteria</taxon>
        <taxon>Bacillati</taxon>
        <taxon>Actinomycetota</taxon>
        <taxon>Actinomycetes</taxon>
        <taxon>Kitasatosporales</taxon>
        <taxon>Streptomycetaceae</taxon>
        <taxon>Streptomyces</taxon>
    </lineage>
</organism>
<keyword evidence="4" id="KW-1185">Reference proteome</keyword>
<feature type="region of interest" description="Disordered" evidence="1">
    <location>
        <begin position="1"/>
        <end position="24"/>
    </location>
</feature>
<evidence type="ECO:0000313" key="4">
    <source>
        <dbReference type="Proteomes" id="UP001596083"/>
    </source>
</evidence>
<sequence length="306" mass="31262">MTAPAPQPQHTPQPPAGPLARPAQPHWPGAAPFGGYTSPIPLRKAHLGDAVAAEWTKIRSLRSTMWTLGVQAVLIIGIGILFAAAVGASDAAVTEGTTPLAYSVFGTLLGLVCVITLGVLTMSSEFGTGLVRTTFTACPDRTRVLAAKAIVYFLLVTVVTTVAVAVTGAVSVALLDGRGFAEPTGGEWLRSTLGTGVFTGLVGLVALAVGTLLRHSAGAITAMLGLVLLPMVAGAFMYAESLMDLRQALIEYSIPYQLFSLYGSDSGSGGPGGGGPLTGWDAVWLMLAVAAAALTAACATLTRRDA</sequence>
<feature type="transmembrane region" description="Helical" evidence="2">
    <location>
        <begin position="100"/>
        <end position="122"/>
    </location>
</feature>
<feature type="transmembrane region" description="Helical" evidence="2">
    <location>
        <begin position="195"/>
        <end position="213"/>
    </location>
</feature>
<reference evidence="4" key="1">
    <citation type="journal article" date="2019" name="Int. J. Syst. Evol. Microbiol.">
        <title>The Global Catalogue of Microorganisms (GCM) 10K type strain sequencing project: providing services to taxonomists for standard genome sequencing and annotation.</title>
        <authorList>
            <consortium name="The Broad Institute Genomics Platform"/>
            <consortium name="The Broad Institute Genome Sequencing Center for Infectious Disease"/>
            <person name="Wu L."/>
            <person name="Ma J."/>
        </authorList>
    </citation>
    <scope>NUCLEOTIDE SEQUENCE [LARGE SCALE GENOMIC DNA]</scope>
    <source>
        <strain evidence="4">CGMCC 4.7304</strain>
    </source>
</reference>
<keyword evidence="2" id="KW-1133">Transmembrane helix</keyword>